<dbReference type="PaxDb" id="67767-A0A0J7MYM3"/>
<keyword evidence="2" id="KW-1185">Reference proteome</keyword>
<reference evidence="1 2" key="1">
    <citation type="submission" date="2015-04" db="EMBL/GenBank/DDBJ databases">
        <title>Lasius niger genome sequencing.</title>
        <authorList>
            <person name="Konorov E.A."/>
            <person name="Nikitin M.A."/>
            <person name="Kirill M.V."/>
            <person name="Chang P."/>
        </authorList>
    </citation>
    <scope>NUCLEOTIDE SEQUENCE [LARGE SCALE GENOMIC DNA]</scope>
    <source>
        <tissue evidence="1">Whole</tissue>
    </source>
</reference>
<dbReference type="STRING" id="67767.A0A0J7MYM3"/>
<dbReference type="Proteomes" id="UP000036403">
    <property type="component" value="Unassembled WGS sequence"/>
</dbReference>
<dbReference type="OrthoDB" id="8056679at2759"/>
<proteinExistence type="predicted"/>
<protein>
    <submittedName>
        <fullName evidence="1">Uncharacterized protein</fullName>
    </submittedName>
</protein>
<organism evidence="1 2">
    <name type="scientific">Lasius niger</name>
    <name type="common">Black garden ant</name>
    <dbReference type="NCBI Taxonomy" id="67767"/>
    <lineage>
        <taxon>Eukaryota</taxon>
        <taxon>Metazoa</taxon>
        <taxon>Ecdysozoa</taxon>
        <taxon>Arthropoda</taxon>
        <taxon>Hexapoda</taxon>
        <taxon>Insecta</taxon>
        <taxon>Pterygota</taxon>
        <taxon>Neoptera</taxon>
        <taxon>Endopterygota</taxon>
        <taxon>Hymenoptera</taxon>
        <taxon>Apocrita</taxon>
        <taxon>Aculeata</taxon>
        <taxon>Formicoidea</taxon>
        <taxon>Formicidae</taxon>
        <taxon>Formicinae</taxon>
        <taxon>Lasius</taxon>
        <taxon>Lasius</taxon>
    </lineage>
</organism>
<comment type="caution">
    <text evidence="1">The sequence shown here is derived from an EMBL/GenBank/DDBJ whole genome shotgun (WGS) entry which is preliminary data.</text>
</comment>
<gene>
    <name evidence="1" type="ORF">RF55_15841</name>
</gene>
<accession>A0A0J7MYM3</accession>
<sequence>MTPFRVLLGVHPRIRDNSDIRELFESEVAISFDDDRMELRAEAKRNIEKIQRGNKKTYDRKRKAPLSYREGDLVAIKRTQQGPYLKLAHKYLGPYEVVKVLRNHRYFLRKIAEIESLIQTSSAADHMKHCIHDDDYDNVSEDIESDERSKRPSIQNGRV</sequence>
<dbReference type="EMBL" id="LBMM01013652">
    <property type="protein sequence ID" value="KMQ85540.1"/>
    <property type="molecule type" value="Genomic_DNA"/>
</dbReference>
<dbReference type="AlphaFoldDB" id="A0A0J7MYM3"/>
<evidence type="ECO:0000313" key="1">
    <source>
        <dbReference type="EMBL" id="KMQ85540.1"/>
    </source>
</evidence>
<name>A0A0J7MYM3_LASNI</name>
<evidence type="ECO:0000313" key="2">
    <source>
        <dbReference type="Proteomes" id="UP000036403"/>
    </source>
</evidence>